<feature type="signal peptide" evidence="1">
    <location>
        <begin position="1"/>
        <end position="21"/>
    </location>
</feature>
<name>Q1K3N6_DESA6</name>
<gene>
    <name evidence="3" type="ORF">Dace_2804</name>
</gene>
<evidence type="ECO:0000259" key="2">
    <source>
        <dbReference type="Pfam" id="PF13511"/>
    </source>
</evidence>
<dbReference type="InterPro" id="IPR025392">
    <property type="entry name" value="DUF4124"/>
</dbReference>
<evidence type="ECO:0000256" key="1">
    <source>
        <dbReference type="SAM" id="SignalP"/>
    </source>
</evidence>
<keyword evidence="1" id="KW-0732">Signal</keyword>
<protein>
    <recommendedName>
        <fullName evidence="2">DUF4124 domain-containing protein</fullName>
    </recommendedName>
</protein>
<comment type="caution">
    <text evidence="3">The sequence shown here is derived from an EMBL/GenBank/DDBJ whole genome shotgun (WGS) entry which is preliminary data.</text>
</comment>
<evidence type="ECO:0000313" key="3">
    <source>
        <dbReference type="EMBL" id="EAT16938.1"/>
    </source>
</evidence>
<dbReference type="AlphaFoldDB" id="Q1K3N6"/>
<dbReference type="EMBL" id="AAEW02000002">
    <property type="protein sequence ID" value="EAT16938.1"/>
    <property type="molecule type" value="Genomic_DNA"/>
</dbReference>
<organism evidence="3 4">
    <name type="scientific">Desulfuromonas acetoxidans (strain DSM 684 / 11070)</name>
    <dbReference type="NCBI Taxonomy" id="281689"/>
    <lineage>
        <taxon>Bacteria</taxon>
        <taxon>Pseudomonadati</taxon>
        <taxon>Thermodesulfobacteriota</taxon>
        <taxon>Desulfuromonadia</taxon>
        <taxon>Desulfuromonadales</taxon>
        <taxon>Desulfuromonadaceae</taxon>
        <taxon>Desulfuromonas</taxon>
    </lineage>
</organism>
<feature type="domain" description="DUF4124" evidence="2">
    <location>
        <begin position="11"/>
        <end position="47"/>
    </location>
</feature>
<proteinExistence type="predicted"/>
<keyword evidence="4" id="KW-1185">Reference proteome</keyword>
<reference evidence="3" key="1">
    <citation type="submission" date="2006-05" db="EMBL/GenBank/DDBJ databases">
        <title>Annotation of the draft genome assembly of Desulfuromonas acetoxidans DSM 684.</title>
        <authorList>
            <consortium name="US DOE Joint Genome Institute (JGI-ORNL)"/>
            <person name="Larimer F."/>
            <person name="Land M."/>
            <person name="Hauser L."/>
        </authorList>
    </citation>
    <scope>NUCLEOTIDE SEQUENCE [LARGE SCALE GENOMIC DNA]</scope>
    <source>
        <strain evidence="3">DSM 684</strain>
    </source>
</reference>
<sequence length="160" mass="19293">MKKTILTVTIFLTSLTSLASADFYTWKDDDGQLHVTNKEPSGVSKEDVIVREYSQESHAQRQPSETFQRRVHQQLDAVNSHKYAKPNDGNEMKRAIEKRRFKKTVDVEEDMLKERIHYYQWDCQKNNNRKYCDSKQKMYEQKLKLLNRDPEEYFMRETRY</sequence>
<dbReference type="Proteomes" id="UP000005695">
    <property type="component" value="Unassembled WGS sequence"/>
</dbReference>
<dbReference type="RefSeq" id="WP_005997761.1">
    <property type="nucleotide sequence ID" value="NZ_AAEW02000002.1"/>
</dbReference>
<feature type="chain" id="PRO_5004192752" description="DUF4124 domain-containing protein" evidence="1">
    <location>
        <begin position="22"/>
        <end position="160"/>
    </location>
</feature>
<dbReference type="Pfam" id="PF13511">
    <property type="entry name" value="DUF4124"/>
    <property type="match status" value="1"/>
</dbReference>
<reference evidence="3" key="2">
    <citation type="submission" date="2006-05" db="EMBL/GenBank/DDBJ databases">
        <title>Sequencing of the draft genome and assembly of Desulfuromonas acetoxidans DSM 684.</title>
        <authorList>
            <consortium name="US DOE Joint Genome Institute (JGI-PGF)"/>
            <person name="Copeland A."/>
            <person name="Lucas S."/>
            <person name="Lapidus A."/>
            <person name="Barry K."/>
            <person name="Detter J.C."/>
            <person name="Glavina del Rio T."/>
            <person name="Hammon N."/>
            <person name="Israni S."/>
            <person name="Dalin E."/>
            <person name="Tice H."/>
            <person name="Bruce D."/>
            <person name="Pitluck S."/>
            <person name="Richardson P."/>
        </authorList>
    </citation>
    <scope>NUCLEOTIDE SEQUENCE [LARGE SCALE GENOMIC DNA]</scope>
    <source>
        <strain evidence="3">DSM 684</strain>
    </source>
</reference>
<accession>Q1K3N6</accession>
<evidence type="ECO:0000313" key="4">
    <source>
        <dbReference type="Proteomes" id="UP000005695"/>
    </source>
</evidence>